<feature type="region of interest" description="Disordered" evidence="1">
    <location>
        <begin position="1"/>
        <end position="28"/>
    </location>
</feature>
<proteinExistence type="predicted"/>
<keyword evidence="3" id="KW-1185">Reference proteome</keyword>
<evidence type="ECO:0000256" key="1">
    <source>
        <dbReference type="SAM" id="MobiDB-lite"/>
    </source>
</evidence>
<gene>
    <name evidence="2" type="ORF">F7725_020898</name>
</gene>
<reference evidence="2 3" key="1">
    <citation type="submission" date="2020-03" db="EMBL/GenBank/DDBJ databases">
        <title>Dissostichus mawsoni Genome sequencing and assembly.</title>
        <authorList>
            <person name="Park H."/>
        </authorList>
    </citation>
    <scope>NUCLEOTIDE SEQUENCE [LARGE SCALE GENOMIC DNA]</scope>
    <source>
        <strain evidence="2">DM0001</strain>
        <tissue evidence="2">Muscle</tissue>
    </source>
</reference>
<accession>A0A7J5YEL8</accession>
<evidence type="ECO:0000313" key="3">
    <source>
        <dbReference type="Proteomes" id="UP000518266"/>
    </source>
</evidence>
<sequence length="85" mass="9237">MSKSFHKGRNQGCSDGRCQREEQEDVTVASPPGLCWCKALEVKWIPTSQDALHNLSAVRVDISDCSAPAPKSCLCATSMACMLSY</sequence>
<dbReference type="EMBL" id="JAAKFY010000013">
    <property type="protein sequence ID" value="KAF3847870.1"/>
    <property type="molecule type" value="Genomic_DNA"/>
</dbReference>
<dbReference type="Proteomes" id="UP000518266">
    <property type="component" value="Unassembled WGS sequence"/>
</dbReference>
<dbReference type="AlphaFoldDB" id="A0A7J5YEL8"/>
<name>A0A7J5YEL8_DISMA</name>
<protein>
    <submittedName>
        <fullName evidence="2">Uncharacterized protein</fullName>
    </submittedName>
</protein>
<comment type="caution">
    <text evidence="2">The sequence shown here is derived from an EMBL/GenBank/DDBJ whole genome shotgun (WGS) entry which is preliminary data.</text>
</comment>
<organism evidence="2 3">
    <name type="scientific">Dissostichus mawsoni</name>
    <name type="common">Antarctic cod</name>
    <dbReference type="NCBI Taxonomy" id="36200"/>
    <lineage>
        <taxon>Eukaryota</taxon>
        <taxon>Metazoa</taxon>
        <taxon>Chordata</taxon>
        <taxon>Craniata</taxon>
        <taxon>Vertebrata</taxon>
        <taxon>Euteleostomi</taxon>
        <taxon>Actinopterygii</taxon>
        <taxon>Neopterygii</taxon>
        <taxon>Teleostei</taxon>
        <taxon>Neoteleostei</taxon>
        <taxon>Acanthomorphata</taxon>
        <taxon>Eupercaria</taxon>
        <taxon>Perciformes</taxon>
        <taxon>Notothenioidei</taxon>
        <taxon>Nototheniidae</taxon>
        <taxon>Dissostichus</taxon>
    </lineage>
</organism>
<evidence type="ECO:0000313" key="2">
    <source>
        <dbReference type="EMBL" id="KAF3847870.1"/>
    </source>
</evidence>